<evidence type="ECO:0000313" key="1">
    <source>
        <dbReference type="EMBL" id="CAG8648606.1"/>
    </source>
</evidence>
<evidence type="ECO:0000313" key="2">
    <source>
        <dbReference type="Proteomes" id="UP000789831"/>
    </source>
</evidence>
<dbReference type="InterPro" id="IPR052945">
    <property type="entry name" value="Mitotic_Regulator"/>
</dbReference>
<proteinExistence type="predicted"/>
<dbReference type="AlphaFoldDB" id="A0A9N9H0G0"/>
<dbReference type="Proteomes" id="UP000789831">
    <property type="component" value="Unassembled WGS sequence"/>
</dbReference>
<dbReference type="PANTHER" id="PTHR43628:SF1">
    <property type="entry name" value="CHITIN SYNTHASE REGULATORY FACTOR 2-RELATED"/>
    <property type="match status" value="1"/>
</dbReference>
<dbReference type="InterPro" id="IPR011990">
    <property type="entry name" value="TPR-like_helical_dom_sf"/>
</dbReference>
<accession>A0A9N9H0G0</accession>
<feature type="non-terminal residue" evidence="1">
    <location>
        <position position="1"/>
    </location>
</feature>
<name>A0A9N9H0G0_9GLOM</name>
<dbReference type="InterPro" id="IPR006597">
    <property type="entry name" value="Sel1-like"/>
</dbReference>
<dbReference type="Gene3D" id="1.25.40.10">
    <property type="entry name" value="Tetratricopeptide repeat domain"/>
    <property type="match status" value="1"/>
</dbReference>
<dbReference type="PANTHER" id="PTHR43628">
    <property type="entry name" value="ACTIVATOR OF C KINASE PROTEIN 1-RELATED"/>
    <property type="match status" value="1"/>
</dbReference>
<dbReference type="SMART" id="SM00671">
    <property type="entry name" value="SEL1"/>
    <property type="match status" value="2"/>
</dbReference>
<protein>
    <submittedName>
        <fullName evidence="1">5505_t:CDS:1</fullName>
    </submittedName>
</protein>
<dbReference type="Pfam" id="PF08238">
    <property type="entry name" value="Sel1"/>
    <property type="match status" value="2"/>
</dbReference>
<keyword evidence="2" id="KW-1185">Reference proteome</keyword>
<gene>
    <name evidence="1" type="ORF">AGERDE_LOCUS11307</name>
</gene>
<dbReference type="EMBL" id="CAJVPL010004523">
    <property type="protein sequence ID" value="CAG8648606.1"/>
    <property type="molecule type" value="Genomic_DNA"/>
</dbReference>
<sequence length="148" mass="17338">MEISTSITNYFNNNDIDNERKTNVNSYFSLELLREIFLYSVNQTGDDQLTVTRLKSWLDQVDIASEKVFDLVYQERFQPAYGIGTKPDPRKGFYWYQKSALGGNNTGMFNLANCYQFQWATLQDMHQALKWYRLSEKNGNESATREID</sequence>
<dbReference type="OrthoDB" id="2384430at2759"/>
<organism evidence="1 2">
    <name type="scientific">Ambispora gerdemannii</name>
    <dbReference type="NCBI Taxonomy" id="144530"/>
    <lineage>
        <taxon>Eukaryota</taxon>
        <taxon>Fungi</taxon>
        <taxon>Fungi incertae sedis</taxon>
        <taxon>Mucoromycota</taxon>
        <taxon>Glomeromycotina</taxon>
        <taxon>Glomeromycetes</taxon>
        <taxon>Archaeosporales</taxon>
        <taxon>Ambisporaceae</taxon>
        <taxon>Ambispora</taxon>
    </lineage>
</organism>
<reference evidence="1" key="1">
    <citation type="submission" date="2021-06" db="EMBL/GenBank/DDBJ databases">
        <authorList>
            <person name="Kallberg Y."/>
            <person name="Tangrot J."/>
            <person name="Rosling A."/>
        </authorList>
    </citation>
    <scope>NUCLEOTIDE SEQUENCE</scope>
    <source>
        <strain evidence="1">MT106</strain>
    </source>
</reference>
<comment type="caution">
    <text evidence="1">The sequence shown here is derived from an EMBL/GenBank/DDBJ whole genome shotgun (WGS) entry which is preliminary data.</text>
</comment>
<dbReference type="SUPFAM" id="SSF81901">
    <property type="entry name" value="HCP-like"/>
    <property type="match status" value="1"/>
</dbReference>